<evidence type="ECO:0000256" key="1">
    <source>
        <dbReference type="SAM" id="MobiDB-lite"/>
    </source>
</evidence>
<dbReference type="AlphaFoldDB" id="A0A7J6WLM8"/>
<dbReference type="Proteomes" id="UP000554482">
    <property type="component" value="Unassembled WGS sequence"/>
</dbReference>
<sequence length="93" mass="10490">MEATQNLFIDSDEDAEIEILEGGTQGQPKATTETVDPNLSKGNVVGQKRPRTKGPIDLFYPPKARSGKLVQTTMDSEHRKKLRNKIAYEFVKW</sequence>
<accession>A0A7J6WLM8</accession>
<organism evidence="2 3">
    <name type="scientific">Thalictrum thalictroides</name>
    <name type="common">Rue-anemone</name>
    <name type="synonym">Anemone thalictroides</name>
    <dbReference type="NCBI Taxonomy" id="46969"/>
    <lineage>
        <taxon>Eukaryota</taxon>
        <taxon>Viridiplantae</taxon>
        <taxon>Streptophyta</taxon>
        <taxon>Embryophyta</taxon>
        <taxon>Tracheophyta</taxon>
        <taxon>Spermatophyta</taxon>
        <taxon>Magnoliopsida</taxon>
        <taxon>Ranunculales</taxon>
        <taxon>Ranunculaceae</taxon>
        <taxon>Thalictroideae</taxon>
        <taxon>Thalictrum</taxon>
    </lineage>
</organism>
<evidence type="ECO:0000313" key="2">
    <source>
        <dbReference type="EMBL" id="KAF5197022.1"/>
    </source>
</evidence>
<comment type="caution">
    <text evidence="2">The sequence shown here is derived from an EMBL/GenBank/DDBJ whole genome shotgun (WGS) entry which is preliminary data.</text>
</comment>
<gene>
    <name evidence="2" type="ORF">FRX31_013391</name>
</gene>
<feature type="non-terminal residue" evidence="2">
    <location>
        <position position="93"/>
    </location>
</feature>
<name>A0A7J6WLM8_THATH</name>
<keyword evidence="3" id="KW-1185">Reference proteome</keyword>
<proteinExistence type="predicted"/>
<feature type="region of interest" description="Disordered" evidence="1">
    <location>
        <begin position="22"/>
        <end position="62"/>
    </location>
</feature>
<protein>
    <submittedName>
        <fullName evidence="2">Uncharacterized protein</fullName>
    </submittedName>
</protein>
<reference evidence="2 3" key="1">
    <citation type="submission" date="2020-06" db="EMBL/GenBank/DDBJ databases">
        <title>Transcriptomic and genomic resources for Thalictrum thalictroides and T. hernandezii: Facilitating candidate gene discovery in an emerging model plant lineage.</title>
        <authorList>
            <person name="Arias T."/>
            <person name="Riano-Pachon D.M."/>
            <person name="Di Stilio V.S."/>
        </authorList>
    </citation>
    <scope>NUCLEOTIDE SEQUENCE [LARGE SCALE GENOMIC DNA]</scope>
    <source>
        <strain evidence="3">cv. WT478/WT964</strain>
        <tissue evidence="2">Leaves</tissue>
    </source>
</reference>
<evidence type="ECO:0000313" key="3">
    <source>
        <dbReference type="Proteomes" id="UP000554482"/>
    </source>
</evidence>
<feature type="compositionally biased region" description="Polar residues" evidence="1">
    <location>
        <begin position="26"/>
        <end position="41"/>
    </location>
</feature>
<dbReference type="EMBL" id="JABWDY010015207">
    <property type="protein sequence ID" value="KAF5197022.1"/>
    <property type="molecule type" value="Genomic_DNA"/>
</dbReference>